<comment type="caution">
    <text evidence="2">The sequence shown here is derived from an EMBL/GenBank/DDBJ whole genome shotgun (WGS) entry which is preliminary data.</text>
</comment>
<feature type="transmembrane region" description="Helical" evidence="1">
    <location>
        <begin position="137"/>
        <end position="162"/>
    </location>
</feature>
<protein>
    <submittedName>
        <fullName evidence="2">Uncharacterized protein</fullName>
    </submittedName>
</protein>
<feature type="transmembrane region" description="Helical" evidence="1">
    <location>
        <begin position="50"/>
        <end position="72"/>
    </location>
</feature>
<proteinExistence type="predicted"/>
<accession>A0A1G1VMJ2</accession>
<reference evidence="2 3" key="1">
    <citation type="journal article" date="2016" name="Nat. Commun.">
        <title>Thousands of microbial genomes shed light on interconnected biogeochemical processes in an aquifer system.</title>
        <authorList>
            <person name="Anantharaman K."/>
            <person name="Brown C.T."/>
            <person name="Hug L.A."/>
            <person name="Sharon I."/>
            <person name="Castelle C.J."/>
            <person name="Probst A.J."/>
            <person name="Thomas B.C."/>
            <person name="Singh A."/>
            <person name="Wilkins M.J."/>
            <person name="Karaoz U."/>
            <person name="Brodie E.L."/>
            <person name="Williams K.H."/>
            <person name="Hubbard S.S."/>
            <person name="Banfield J.F."/>
        </authorList>
    </citation>
    <scope>NUCLEOTIDE SEQUENCE [LARGE SCALE GENOMIC DNA]</scope>
</reference>
<feature type="transmembrane region" description="Helical" evidence="1">
    <location>
        <begin position="13"/>
        <end position="38"/>
    </location>
</feature>
<dbReference type="Proteomes" id="UP000177324">
    <property type="component" value="Unassembled WGS sequence"/>
</dbReference>
<dbReference type="EMBL" id="MHCH01000042">
    <property type="protein sequence ID" value="OGY16619.1"/>
    <property type="molecule type" value="Genomic_DNA"/>
</dbReference>
<keyword evidence="1" id="KW-1133">Transmembrane helix</keyword>
<evidence type="ECO:0000313" key="3">
    <source>
        <dbReference type="Proteomes" id="UP000177324"/>
    </source>
</evidence>
<sequence>MLQYTTMFNLSGFIIYLLSFGLALIMIRAFSSAILVVTKEDKRKKEIKEISFYLIIALLILNTVFYLTVNIIRDIQDVNYYNLVLLPFIVVFGFLAYGYGKNKKISKSVKFGSLIYGSYSLFINLSTWFSTNMSIDFIVPSLIVIFISIFLGAILGGIGGIINHLISRVIPSTSLPL</sequence>
<keyword evidence="1" id="KW-0812">Transmembrane</keyword>
<dbReference type="AlphaFoldDB" id="A0A1G1VMJ2"/>
<gene>
    <name evidence="2" type="ORF">A2784_03780</name>
</gene>
<evidence type="ECO:0000256" key="1">
    <source>
        <dbReference type="SAM" id="Phobius"/>
    </source>
</evidence>
<feature type="transmembrane region" description="Helical" evidence="1">
    <location>
        <begin position="111"/>
        <end position="131"/>
    </location>
</feature>
<name>A0A1G1VMJ2_9BACT</name>
<feature type="transmembrane region" description="Helical" evidence="1">
    <location>
        <begin position="78"/>
        <end position="99"/>
    </location>
</feature>
<evidence type="ECO:0000313" key="2">
    <source>
        <dbReference type="EMBL" id="OGY16619.1"/>
    </source>
</evidence>
<organism evidence="2 3">
    <name type="scientific">Candidatus Chisholmbacteria bacterium RIFCSPHIGHO2_01_FULL_48_12</name>
    <dbReference type="NCBI Taxonomy" id="1797589"/>
    <lineage>
        <taxon>Bacteria</taxon>
        <taxon>Candidatus Chisholmiibacteriota</taxon>
    </lineage>
</organism>
<keyword evidence="1" id="KW-0472">Membrane</keyword>